<keyword evidence="3" id="KW-1185">Reference proteome</keyword>
<reference evidence="2 3" key="1">
    <citation type="submission" date="2015-04" db="EMBL/GenBank/DDBJ databases">
        <title>The complete genome sequence of the rumen methanogen Methanobrevibacter millerae SM9.</title>
        <authorList>
            <person name="Leahy S.C."/>
            <person name="Kelly W.J."/>
            <person name="Pacheco D.M."/>
            <person name="Li D."/>
            <person name="Altermann E."/>
            <person name="Attwood G.T."/>
        </authorList>
    </citation>
    <scope>NUCLEOTIDE SEQUENCE [LARGE SCALE GENOMIC DNA]</scope>
    <source>
        <strain evidence="2 3">SM9</strain>
    </source>
</reference>
<dbReference type="EMBL" id="CP011266">
    <property type="protein sequence ID" value="ALT68845.1"/>
    <property type="molecule type" value="Genomic_DNA"/>
</dbReference>
<keyword evidence="1" id="KW-0175">Coiled coil</keyword>
<feature type="coiled-coil region" evidence="1">
    <location>
        <begin position="38"/>
        <end position="79"/>
    </location>
</feature>
<dbReference type="PATRIC" id="fig|230361.4.peg.1088"/>
<evidence type="ECO:0000313" key="2">
    <source>
        <dbReference type="EMBL" id="ALT68845.1"/>
    </source>
</evidence>
<gene>
    <name evidence="2" type="ORF">sm9_1056</name>
</gene>
<organism evidence="2 3">
    <name type="scientific">Methanobrevibacter millerae</name>
    <dbReference type="NCBI Taxonomy" id="230361"/>
    <lineage>
        <taxon>Archaea</taxon>
        <taxon>Methanobacteriati</taxon>
        <taxon>Methanobacteriota</taxon>
        <taxon>Methanomada group</taxon>
        <taxon>Methanobacteria</taxon>
        <taxon>Methanobacteriales</taxon>
        <taxon>Methanobacteriaceae</taxon>
        <taxon>Methanobrevibacter</taxon>
    </lineage>
</organism>
<dbReference type="KEGG" id="mmil:sm9_1056"/>
<sequence>MTKIEIELTEEQLKKVEILQNNDIDVGSAIDMLFEIKEKSYQQEAAYLNNKLDQANKERKKLEEKLDEINKEIFLYSQLKDTSLDVEQKRKILEKDYGEIDASYEMKVQDVKHNINWTREFFKF</sequence>
<protein>
    <submittedName>
        <fullName evidence="2">Uncharacterized protein</fullName>
    </submittedName>
</protein>
<accession>A0A0U3EJU9</accession>
<dbReference type="OrthoDB" id="78351at2157"/>
<dbReference type="GeneID" id="26736025"/>
<name>A0A0U3EJU9_9EURY</name>
<evidence type="ECO:0000313" key="3">
    <source>
        <dbReference type="Proteomes" id="UP000067738"/>
    </source>
</evidence>
<proteinExistence type="predicted"/>
<dbReference type="Proteomes" id="UP000067738">
    <property type="component" value="Chromosome"/>
</dbReference>
<evidence type="ECO:0000256" key="1">
    <source>
        <dbReference type="SAM" id="Coils"/>
    </source>
</evidence>
<dbReference type="RefSeq" id="WP_058739132.1">
    <property type="nucleotide sequence ID" value="NZ_CP011266.1"/>
</dbReference>
<dbReference type="AlphaFoldDB" id="A0A0U3EJU9"/>